<keyword evidence="5" id="KW-0653">Protein transport</keyword>
<evidence type="ECO:0000256" key="9">
    <source>
        <dbReference type="SAM" id="MobiDB-lite"/>
    </source>
</evidence>
<evidence type="ECO:0000256" key="6">
    <source>
        <dbReference type="ARBA" id="ARBA00022989"/>
    </source>
</evidence>
<evidence type="ECO:0000313" key="11">
    <source>
        <dbReference type="Proteomes" id="UP000821866"/>
    </source>
</evidence>
<evidence type="ECO:0000256" key="7">
    <source>
        <dbReference type="ARBA" id="ARBA00023054"/>
    </source>
</evidence>
<name>A0A9J6D874_RHIMP</name>
<evidence type="ECO:0000256" key="2">
    <source>
        <dbReference type="ARBA" id="ARBA00009063"/>
    </source>
</evidence>
<dbReference type="AlphaFoldDB" id="A0A9J6D874"/>
<reference evidence="10" key="2">
    <citation type="submission" date="2021-09" db="EMBL/GenBank/DDBJ databases">
        <authorList>
            <person name="Jia N."/>
            <person name="Wang J."/>
            <person name="Shi W."/>
            <person name="Du L."/>
            <person name="Sun Y."/>
            <person name="Zhan W."/>
            <person name="Jiang J."/>
            <person name="Wang Q."/>
            <person name="Zhang B."/>
            <person name="Ji P."/>
            <person name="Sakyi L.B."/>
            <person name="Cui X."/>
            <person name="Yuan T."/>
            <person name="Jiang B."/>
            <person name="Yang W."/>
            <person name="Lam T.T.-Y."/>
            <person name="Chang Q."/>
            <person name="Ding S."/>
            <person name="Wang X."/>
            <person name="Zhu J."/>
            <person name="Ruan X."/>
            <person name="Zhao L."/>
            <person name="Wei J."/>
            <person name="Que T."/>
            <person name="Du C."/>
            <person name="Cheng J."/>
            <person name="Dai P."/>
            <person name="Han X."/>
            <person name="Huang E."/>
            <person name="Gao Y."/>
            <person name="Liu J."/>
            <person name="Shao H."/>
            <person name="Ye R."/>
            <person name="Li L."/>
            <person name="Wei W."/>
            <person name="Wang X."/>
            <person name="Wang C."/>
            <person name="Huo Q."/>
            <person name="Li W."/>
            <person name="Guo W."/>
            <person name="Chen H."/>
            <person name="Chen S."/>
            <person name="Zhou L."/>
            <person name="Zhou L."/>
            <person name="Ni X."/>
            <person name="Tian J."/>
            <person name="Zhou Y."/>
            <person name="Sheng Y."/>
            <person name="Liu T."/>
            <person name="Pan Y."/>
            <person name="Xia L."/>
            <person name="Li J."/>
            <person name="Zhao F."/>
            <person name="Cao W."/>
        </authorList>
    </citation>
    <scope>NUCLEOTIDE SEQUENCE</scope>
    <source>
        <strain evidence="10">Rmic-2018</strain>
        <tissue evidence="10">Larvae</tissue>
    </source>
</reference>
<accession>A0A9J6D874</accession>
<keyword evidence="7" id="KW-0175">Coiled coil</keyword>
<dbReference type="GO" id="GO:0006890">
    <property type="term" value="P:retrograde vesicle-mediated transport, Golgi to endoplasmic reticulum"/>
    <property type="evidence" value="ECO:0007669"/>
    <property type="project" value="TreeGrafter"/>
</dbReference>
<dbReference type="GO" id="GO:0031201">
    <property type="term" value="C:SNARE complex"/>
    <property type="evidence" value="ECO:0007669"/>
    <property type="project" value="TreeGrafter"/>
</dbReference>
<dbReference type="GO" id="GO:0005783">
    <property type="term" value="C:endoplasmic reticulum"/>
    <property type="evidence" value="ECO:0007669"/>
    <property type="project" value="TreeGrafter"/>
</dbReference>
<reference evidence="10" key="1">
    <citation type="journal article" date="2020" name="Cell">
        <title>Large-Scale Comparative Analyses of Tick Genomes Elucidate Their Genetic Diversity and Vector Capacities.</title>
        <authorList>
            <consortium name="Tick Genome and Microbiome Consortium (TIGMIC)"/>
            <person name="Jia N."/>
            <person name="Wang J."/>
            <person name="Shi W."/>
            <person name="Du L."/>
            <person name="Sun Y."/>
            <person name="Zhan W."/>
            <person name="Jiang J.F."/>
            <person name="Wang Q."/>
            <person name="Zhang B."/>
            <person name="Ji P."/>
            <person name="Bell-Sakyi L."/>
            <person name="Cui X.M."/>
            <person name="Yuan T.T."/>
            <person name="Jiang B.G."/>
            <person name="Yang W.F."/>
            <person name="Lam T.T."/>
            <person name="Chang Q.C."/>
            <person name="Ding S.J."/>
            <person name="Wang X.J."/>
            <person name="Zhu J.G."/>
            <person name="Ruan X.D."/>
            <person name="Zhao L."/>
            <person name="Wei J.T."/>
            <person name="Ye R.Z."/>
            <person name="Que T.C."/>
            <person name="Du C.H."/>
            <person name="Zhou Y.H."/>
            <person name="Cheng J.X."/>
            <person name="Dai P.F."/>
            <person name="Guo W.B."/>
            <person name="Han X.H."/>
            <person name="Huang E.J."/>
            <person name="Li L.F."/>
            <person name="Wei W."/>
            <person name="Gao Y.C."/>
            <person name="Liu J.Z."/>
            <person name="Shao H.Z."/>
            <person name="Wang X."/>
            <person name="Wang C.C."/>
            <person name="Yang T.C."/>
            <person name="Huo Q.B."/>
            <person name="Li W."/>
            <person name="Chen H.Y."/>
            <person name="Chen S.E."/>
            <person name="Zhou L.G."/>
            <person name="Ni X.B."/>
            <person name="Tian J.H."/>
            <person name="Sheng Y."/>
            <person name="Liu T."/>
            <person name="Pan Y.S."/>
            <person name="Xia L.Y."/>
            <person name="Li J."/>
            <person name="Zhao F."/>
            <person name="Cao W.C."/>
        </authorList>
    </citation>
    <scope>NUCLEOTIDE SEQUENCE</scope>
    <source>
        <strain evidence="10">Rmic-2018</strain>
    </source>
</reference>
<dbReference type="GO" id="GO:0015031">
    <property type="term" value="P:protein transport"/>
    <property type="evidence" value="ECO:0007669"/>
    <property type="project" value="UniProtKB-KW"/>
</dbReference>
<evidence type="ECO:0000313" key="10">
    <source>
        <dbReference type="EMBL" id="KAH8009975.1"/>
    </source>
</evidence>
<evidence type="ECO:0000256" key="4">
    <source>
        <dbReference type="ARBA" id="ARBA00022692"/>
    </source>
</evidence>
<keyword evidence="6" id="KW-1133">Transmembrane helix</keyword>
<gene>
    <name evidence="10" type="ORF">HPB51_023031</name>
</gene>
<evidence type="ECO:0000256" key="3">
    <source>
        <dbReference type="ARBA" id="ARBA00022448"/>
    </source>
</evidence>
<keyword evidence="3" id="KW-0813">Transport</keyword>
<comment type="caution">
    <text evidence="10">The sequence shown here is derived from an EMBL/GenBank/DDBJ whole genome shotgun (WGS) entry which is preliminary data.</text>
</comment>
<dbReference type="VEuPathDB" id="VectorBase:LOC119177810"/>
<dbReference type="PANTHER" id="PTHR15959:SF0">
    <property type="entry name" value="SYNTAXIN-18"/>
    <property type="match status" value="1"/>
</dbReference>
<dbReference type="EMBL" id="JABSTU010000011">
    <property type="protein sequence ID" value="KAH8009975.1"/>
    <property type="molecule type" value="Genomic_DNA"/>
</dbReference>
<keyword evidence="8" id="KW-0472">Membrane</keyword>
<comment type="similarity">
    <text evidence="2">Belongs to the syntaxin family.</text>
</comment>
<dbReference type="PANTHER" id="PTHR15959">
    <property type="entry name" value="SYNTAXIN-18"/>
    <property type="match status" value="1"/>
</dbReference>
<keyword evidence="4" id="KW-0812">Transmembrane</keyword>
<evidence type="ECO:0000256" key="1">
    <source>
        <dbReference type="ARBA" id="ARBA00004211"/>
    </source>
</evidence>
<feature type="region of interest" description="Disordered" evidence="9">
    <location>
        <begin position="1"/>
        <end position="20"/>
    </location>
</feature>
<evidence type="ECO:0000256" key="8">
    <source>
        <dbReference type="ARBA" id="ARBA00023136"/>
    </source>
</evidence>
<sequence>MVLERGEDCSSEGILAGPPATKRSSRAYKILRSITTMRDCLLSRRRDYVKYVLCTLSPESCCATVDWERWRTDRMVEQFARNVRAEIEDFSAQKNSNGLQQSLQACQHRMSVRSLLLDYLATTCLIYAEMKAAYVKRVCDRQRWSRLCSPYRSLGPSSSGGHSSLLPGSRL</sequence>
<comment type="subcellular location">
    <subcellularLocation>
        <location evidence="1">Membrane</location>
        <topology evidence="1">Single-pass type IV membrane protein</topology>
    </subcellularLocation>
</comment>
<evidence type="ECO:0000256" key="5">
    <source>
        <dbReference type="ARBA" id="ARBA00022927"/>
    </source>
</evidence>
<protein>
    <submittedName>
        <fullName evidence="10">Uncharacterized protein</fullName>
    </submittedName>
</protein>
<organism evidence="10 11">
    <name type="scientific">Rhipicephalus microplus</name>
    <name type="common">Cattle tick</name>
    <name type="synonym">Boophilus microplus</name>
    <dbReference type="NCBI Taxonomy" id="6941"/>
    <lineage>
        <taxon>Eukaryota</taxon>
        <taxon>Metazoa</taxon>
        <taxon>Ecdysozoa</taxon>
        <taxon>Arthropoda</taxon>
        <taxon>Chelicerata</taxon>
        <taxon>Arachnida</taxon>
        <taxon>Acari</taxon>
        <taxon>Parasitiformes</taxon>
        <taxon>Ixodida</taxon>
        <taxon>Ixodoidea</taxon>
        <taxon>Ixodidae</taxon>
        <taxon>Rhipicephalinae</taxon>
        <taxon>Rhipicephalus</taxon>
        <taxon>Boophilus</taxon>
    </lineage>
</organism>
<dbReference type="Proteomes" id="UP000821866">
    <property type="component" value="Chromosome 9"/>
</dbReference>
<keyword evidence="11" id="KW-1185">Reference proteome</keyword>
<proteinExistence type="inferred from homology"/>